<gene>
    <name evidence="9" type="ORF">ACFQL7_23145</name>
</gene>
<dbReference type="PRINTS" id="PR00411">
    <property type="entry name" value="PNDRDTASEI"/>
</dbReference>
<dbReference type="RefSeq" id="WP_264556403.1">
    <property type="nucleotide sequence ID" value="NZ_CP109980.1"/>
</dbReference>
<dbReference type="GO" id="GO:0016491">
    <property type="term" value="F:oxidoreductase activity"/>
    <property type="evidence" value="ECO:0007669"/>
    <property type="project" value="UniProtKB-KW"/>
</dbReference>
<dbReference type="InterPro" id="IPR036188">
    <property type="entry name" value="FAD/NAD-bd_sf"/>
</dbReference>
<dbReference type="InterPro" id="IPR016156">
    <property type="entry name" value="FAD/NAD-linked_Rdtase_dimer_sf"/>
</dbReference>
<reference evidence="9 10" key="1">
    <citation type="journal article" date="2019" name="Int. J. Syst. Evol. Microbiol.">
        <title>The Global Catalogue of Microorganisms (GCM) 10K type strain sequencing project: providing services to taxonomists for standard genome sequencing and annotation.</title>
        <authorList>
            <consortium name="The Broad Institute Genomics Platform"/>
            <consortium name="The Broad Institute Genome Sequencing Center for Infectious Disease"/>
            <person name="Wu L."/>
            <person name="Ma J."/>
        </authorList>
    </citation>
    <scope>NUCLEOTIDE SEQUENCE [LARGE SCALE GENOMIC DNA]</scope>
    <source>
        <strain evidence="9 10">RDMS1</strain>
    </source>
</reference>
<dbReference type="SUPFAM" id="SSF55424">
    <property type="entry name" value="FAD/NAD-linked reductases, dimerisation (C-terminal) domain"/>
    <property type="match status" value="1"/>
</dbReference>
<accession>A0ABD5YSR8</accession>
<organism evidence="9 10">
    <name type="scientific">Halocatena marina</name>
    <dbReference type="NCBI Taxonomy" id="2934937"/>
    <lineage>
        <taxon>Archaea</taxon>
        <taxon>Methanobacteriati</taxon>
        <taxon>Methanobacteriota</taxon>
        <taxon>Stenosarchaea group</taxon>
        <taxon>Halobacteria</taxon>
        <taxon>Halobacteriales</taxon>
        <taxon>Natronomonadaceae</taxon>
        <taxon>Halocatena</taxon>
    </lineage>
</organism>
<comment type="similarity">
    <text evidence="2">Belongs to the class-I pyridine nucleotide-disulfide oxidoreductase family.</text>
</comment>
<evidence type="ECO:0000256" key="1">
    <source>
        <dbReference type="ARBA" id="ARBA00001974"/>
    </source>
</evidence>
<dbReference type="Gene3D" id="3.50.50.60">
    <property type="entry name" value="FAD/NAD(P)-binding domain"/>
    <property type="match status" value="2"/>
</dbReference>
<evidence type="ECO:0000259" key="8">
    <source>
        <dbReference type="Pfam" id="PF07992"/>
    </source>
</evidence>
<keyword evidence="5" id="KW-0560">Oxidoreductase</keyword>
<dbReference type="PANTHER" id="PTHR22912">
    <property type="entry name" value="DISULFIDE OXIDOREDUCTASE"/>
    <property type="match status" value="1"/>
</dbReference>
<comment type="caution">
    <text evidence="9">The sequence shown here is derived from an EMBL/GenBank/DDBJ whole genome shotgun (WGS) entry which is preliminary data.</text>
</comment>
<dbReference type="Proteomes" id="UP001596417">
    <property type="component" value="Unassembled WGS sequence"/>
</dbReference>
<evidence type="ECO:0000256" key="5">
    <source>
        <dbReference type="ARBA" id="ARBA00023002"/>
    </source>
</evidence>
<evidence type="ECO:0000256" key="4">
    <source>
        <dbReference type="ARBA" id="ARBA00022827"/>
    </source>
</evidence>
<dbReference type="InterPro" id="IPR004099">
    <property type="entry name" value="Pyr_nucl-diS_OxRdtase_dimer"/>
</dbReference>
<dbReference type="Pfam" id="PF07992">
    <property type="entry name" value="Pyr_redox_2"/>
    <property type="match status" value="1"/>
</dbReference>
<evidence type="ECO:0000256" key="3">
    <source>
        <dbReference type="ARBA" id="ARBA00022630"/>
    </source>
</evidence>
<feature type="domain" description="Pyridine nucleotide-disulphide oxidoreductase dimerisation" evidence="7">
    <location>
        <begin position="345"/>
        <end position="452"/>
    </location>
</feature>
<dbReference type="PRINTS" id="PR00368">
    <property type="entry name" value="FADPNR"/>
</dbReference>
<sequence>MEDFDIVVIGGGTGNKVARAAAESGRTVALIERGPIGGTCVNRGCNPSKTLIQHAKIAETIKRANEFAISARIEEIDFTEIIQNVVASVDEKAADMERADEAHENITLYREEARFVGERTLDVGGNEVRGSKVIIAAGTRPFIPSIEQIDSVPYLTSREALRLETQPEHLVIIGGGYIAAELGHFYEALGTRVTIIGSKPLLLSREDGDVAETFTEIARQRHTIHTGYTATAVEYQQQSSSDEIKIHAENQSGETVSITGDALLVATGRRPNTDTLDLETAGISLTDRGFVETDEFLETSAENVWASGDIAGNYQLKHAADHEAKYVIANAVHGEHQSVTYPGMAHAVFTVPQIASTGATEEQLQDTGREYVIGRCAFADTVMGRALKDHDGFVKVLAAPDTGTVLGCHIIGHEASTLIHEVSVAVARGTGTVEDITDVIHVHPALNKVVLEAFEDVAVDR</sequence>
<proteinExistence type="inferred from homology"/>
<dbReference type="GeneID" id="76202099"/>
<name>A0ABD5YSR8_9EURY</name>
<dbReference type="PANTHER" id="PTHR22912:SF217">
    <property type="entry name" value="DIHYDROLIPOYL DEHYDROGENASE"/>
    <property type="match status" value="1"/>
</dbReference>
<dbReference type="InterPro" id="IPR001100">
    <property type="entry name" value="Pyr_nuc-diS_OxRdtase"/>
</dbReference>
<keyword evidence="6" id="KW-0520">NAD</keyword>
<evidence type="ECO:0000256" key="6">
    <source>
        <dbReference type="ARBA" id="ARBA00023027"/>
    </source>
</evidence>
<evidence type="ECO:0000313" key="10">
    <source>
        <dbReference type="Proteomes" id="UP001596417"/>
    </source>
</evidence>
<dbReference type="InterPro" id="IPR050151">
    <property type="entry name" value="Class-I_Pyr_Nuc-Dis_Oxidored"/>
</dbReference>
<feature type="domain" description="FAD/NAD(P)-binding" evidence="8">
    <location>
        <begin position="4"/>
        <end position="323"/>
    </location>
</feature>
<comment type="cofactor">
    <cofactor evidence="1">
        <name>FAD</name>
        <dbReference type="ChEBI" id="CHEBI:57692"/>
    </cofactor>
</comment>
<dbReference type="InterPro" id="IPR023753">
    <property type="entry name" value="FAD/NAD-binding_dom"/>
</dbReference>
<keyword evidence="3" id="KW-0285">Flavoprotein</keyword>
<dbReference type="EMBL" id="JBHTAX010000004">
    <property type="protein sequence ID" value="MFC7192425.1"/>
    <property type="molecule type" value="Genomic_DNA"/>
</dbReference>
<keyword evidence="10" id="KW-1185">Reference proteome</keyword>
<evidence type="ECO:0000256" key="2">
    <source>
        <dbReference type="ARBA" id="ARBA00007532"/>
    </source>
</evidence>
<dbReference type="Gene3D" id="3.30.390.30">
    <property type="match status" value="1"/>
</dbReference>
<dbReference type="SUPFAM" id="SSF51905">
    <property type="entry name" value="FAD/NAD(P)-binding domain"/>
    <property type="match status" value="1"/>
</dbReference>
<keyword evidence="4" id="KW-0274">FAD</keyword>
<evidence type="ECO:0000259" key="7">
    <source>
        <dbReference type="Pfam" id="PF02852"/>
    </source>
</evidence>
<dbReference type="Pfam" id="PF02852">
    <property type="entry name" value="Pyr_redox_dim"/>
    <property type="match status" value="1"/>
</dbReference>
<dbReference type="FunFam" id="3.30.390.30:FF:000001">
    <property type="entry name" value="Dihydrolipoyl dehydrogenase"/>
    <property type="match status" value="1"/>
</dbReference>
<dbReference type="AlphaFoldDB" id="A0ABD5YSR8"/>
<dbReference type="PIRSF" id="PIRSF000350">
    <property type="entry name" value="Mercury_reductase_MerA"/>
    <property type="match status" value="1"/>
</dbReference>
<evidence type="ECO:0000313" key="9">
    <source>
        <dbReference type="EMBL" id="MFC7192425.1"/>
    </source>
</evidence>
<protein>
    <submittedName>
        <fullName evidence="9">Dihydrolipoyl dehydrogenase</fullName>
    </submittedName>
</protein>